<dbReference type="VEuPathDB" id="VectorBase:GPAI005642"/>
<dbReference type="InterPro" id="IPR009003">
    <property type="entry name" value="Peptidase_S1_PA"/>
</dbReference>
<dbReference type="Proteomes" id="UP000092445">
    <property type="component" value="Unassembled WGS sequence"/>
</dbReference>
<accession>A0A1A9Z6U9</accession>
<dbReference type="SUPFAM" id="SSF50494">
    <property type="entry name" value="Trypsin-like serine proteases"/>
    <property type="match status" value="1"/>
</dbReference>
<dbReference type="EnsemblMetazoa" id="GPAI005642-RA">
    <property type="protein sequence ID" value="GPAI005642-PA"/>
    <property type="gene ID" value="GPAI005642"/>
</dbReference>
<keyword evidence="2" id="KW-1185">Reference proteome</keyword>
<reference evidence="1" key="2">
    <citation type="submission" date="2020-05" db="UniProtKB">
        <authorList>
            <consortium name="EnsemblMetazoa"/>
        </authorList>
    </citation>
    <scope>IDENTIFICATION</scope>
    <source>
        <strain evidence="1">IAEA</strain>
    </source>
</reference>
<dbReference type="AlphaFoldDB" id="A0A1A9Z6U9"/>
<protein>
    <recommendedName>
        <fullName evidence="3">Peptidase S1 domain-containing protein</fullName>
    </recommendedName>
</protein>
<name>A0A1A9Z6U9_GLOPL</name>
<evidence type="ECO:0008006" key="3">
    <source>
        <dbReference type="Google" id="ProtNLM"/>
    </source>
</evidence>
<evidence type="ECO:0000313" key="1">
    <source>
        <dbReference type="EnsemblMetazoa" id="GPAI005642-PA"/>
    </source>
</evidence>
<evidence type="ECO:0000313" key="2">
    <source>
        <dbReference type="Proteomes" id="UP000092445"/>
    </source>
</evidence>
<reference evidence="2" key="1">
    <citation type="submission" date="2014-03" db="EMBL/GenBank/DDBJ databases">
        <authorList>
            <person name="Aksoy S."/>
            <person name="Warren W."/>
            <person name="Wilson R.K."/>
        </authorList>
    </citation>
    <scope>NUCLEOTIDE SEQUENCE [LARGE SCALE GENOMIC DNA]</scope>
    <source>
        <strain evidence="2">IAEA</strain>
    </source>
</reference>
<organism evidence="1 2">
    <name type="scientific">Glossina pallidipes</name>
    <name type="common">Tsetse fly</name>
    <dbReference type="NCBI Taxonomy" id="7398"/>
    <lineage>
        <taxon>Eukaryota</taxon>
        <taxon>Metazoa</taxon>
        <taxon>Ecdysozoa</taxon>
        <taxon>Arthropoda</taxon>
        <taxon>Hexapoda</taxon>
        <taxon>Insecta</taxon>
        <taxon>Pterygota</taxon>
        <taxon>Neoptera</taxon>
        <taxon>Endopterygota</taxon>
        <taxon>Diptera</taxon>
        <taxon>Brachycera</taxon>
        <taxon>Muscomorpha</taxon>
        <taxon>Hippoboscoidea</taxon>
        <taxon>Glossinidae</taxon>
        <taxon>Glossina</taxon>
    </lineage>
</organism>
<proteinExistence type="predicted"/>
<sequence length="310" mass="35041">MSQGCHDDKLRNKFQFLDYDSSAFDVRDLKRRTKSADIAMFFKRPKIIYILLILHLGFGDKSTWDGKISKYCALQQFEYEENIAKRPAVIIGNNILLGHEMDVENLVDYNYSTNNEVRKHVKVKQFIVYPNKSEEAGVSLMLVVIMHNLEADGGNVAVLTIASKPFEINAVACTVVIGGTYEPVNPIQTSECKEMLPKLKEGLLCLNYSDSAIKGFALICNEELVGLSDPKKIIVNQVPITYIDIYKYRRWLMNTIEGERLILKAIGFPHAPNPKRALGIPGRNRLPSSSGKPKLMTITAFILFYLYIKG</sequence>